<dbReference type="EMBL" id="CM023487">
    <property type="protein sequence ID" value="KAH6926281.1"/>
    <property type="molecule type" value="Genomic_DNA"/>
</dbReference>
<organism evidence="1 2">
    <name type="scientific">Hyalomma asiaticum</name>
    <name type="common">Tick</name>
    <dbReference type="NCBI Taxonomy" id="266040"/>
    <lineage>
        <taxon>Eukaryota</taxon>
        <taxon>Metazoa</taxon>
        <taxon>Ecdysozoa</taxon>
        <taxon>Arthropoda</taxon>
        <taxon>Chelicerata</taxon>
        <taxon>Arachnida</taxon>
        <taxon>Acari</taxon>
        <taxon>Parasitiformes</taxon>
        <taxon>Ixodida</taxon>
        <taxon>Ixodoidea</taxon>
        <taxon>Ixodidae</taxon>
        <taxon>Hyalomminae</taxon>
        <taxon>Hyalomma</taxon>
    </lineage>
</organism>
<name>A0ACB7RU94_HYAAI</name>
<evidence type="ECO:0000313" key="2">
    <source>
        <dbReference type="Proteomes" id="UP000821845"/>
    </source>
</evidence>
<gene>
    <name evidence="1" type="ORF">HPB50_016373</name>
</gene>
<evidence type="ECO:0000313" key="1">
    <source>
        <dbReference type="EMBL" id="KAH6926281.1"/>
    </source>
</evidence>
<reference evidence="1" key="1">
    <citation type="submission" date="2020-05" db="EMBL/GenBank/DDBJ databases">
        <title>Large-scale comparative analyses of tick genomes elucidate their genetic diversity and vector capacities.</title>
        <authorList>
            <person name="Jia N."/>
            <person name="Wang J."/>
            <person name="Shi W."/>
            <person name="Du L."/>
            <person name="Sun Y."/>
            <person name="Zhan W."/>
            <person name="Jiang J."/>
            <person name="Wang Q."/>
            <person name="Zhang B."/>
            <person name="Ji P."/>
            <person name="Sakyi L.B."/>
            <person name="Cui X."/>
            <person name="Yuan T."/>
            <person name="Jiang B."/>
            <person name="Yang W."/>
            <person name="Lam T.T.-Y."/>
            <person name="Chang Q."/>
            <person name="Ding S."/>
            <person name="Wang X."/>
            <person name="Zhu J."/>
            <person name="Ruan X."/>
            <person name="Zhao L."/>
            <person name="Wei J."/>
            <person name="Que T."/>
            <person name="Du C."/>
            <person name="Cheng J."/>
            <person name="Dai P."/>
            <person name="Han X."/>
            <person name="Huang E."/>
            <person name="Gao Y."/>
            <person name="Liu J."/>
            <person name="Shao H."/>
            <person name="Ye R."/>
            <person name="Li L."/>
            <person name="Wei W."/>
            <person name="Wang X."/>
            <person name="Wang C."/>
            <person name="Yang T."/>
            <person name="Huo Q."/>
            <person name="Li W."/>
            <person name="Guo W."/>
            <person name="Chen H."/>
            <person name="Zhou L."/>
            <person name="Ni X."/>
            <person name="Tian J."/>
            <person name="Zhou Y."/>
            <person name="Sheng Y."/>
            <person name="Liu T."/>
            <person name="Pan Y."/>
            <person name="Xia L."/>
            <person name="Li J."/>
            <person name="Zhao F."/>
            <person name="Cao W."/>
        </authorList>
    </citation>
    <scope>NUCLEOTIDE SEQUENCE</scope>
    <source>
        <strain evidence="1">Hyas-2018</strain>
    </source>
</reference>
<comment type="caution">
    <text evidence="1">The sequence shown here is derived from an EMBL/GenBank/DDBJ whole genome shotgun (WGS) entry which is preliminary data.</text>
</comment>
<accession>A0ACB7RU94</accession>
<keyword evidence="2" id="KW-1185">Reference proteome</keyword>
<sequence>MEAMSSLRGVIIGDSQMKFLCHSRLRLAASVRTCTFSFAGFDATCLASAVSAIRLQHVDFCVLYVGGNDLANSDKDPQDICDSIKELVLQLHRDVARVVYVFKVLPRCYDTMDTDVGRKTHKQRLLNRKLTATLKRLSYVRILNAELEKKNRAKKRTKPEEHGKNLRWSASSEETGRSTIERKSSCRHSHCGPGASTWASYGGLFNDNGASLPSGSYQGAVAKCGTLAEATKVLRMGHAVVPWAVVLMG</sequence>
<proteinExistence type="predicted"/>
<dbReference type="Proteomes" id="UP000821845">
    <property type="component" value="Chromosome 7"/>
</dbReference>
<protein>
    <submittedName>
        <fullName evidence="1">Uncharacterized protein</fullName>
    </submittedName>
</protein>